<feature type="transmembrane region" description="Helical" evidence="1">
    <location>
        <begin position="12"/>
        <end position="31"/>
    </location>
</feature>
<organism evidence="2 3">
    <name type="scientific">Actinomadura adrarensis</name>
    <dbReference type="NCBI Taxonomy" id="1819600"/>
    <lineage>
        <taxon>Bacteria</taxon>
        <taxon>Bacillati</taxon>
        <taxon>Actinomycetota</taxon>
        <taxon>Actinomycetes</taxon>
        <taxon>Streptosporangiales</taxon>
        <taxon>Thermomonosporaceae</taxon>
        <taxon>Actinomadura</taxon>
    </lineage>
</organism>
<evidence type="ECO:0000313" key="2">
    <source>
        <dbReference type="EMBL" id="MFD0853736.1"/>
    </source>
</evidence>
<evidence type="ECO:0000256" key="1">
    <source>
        <dbReference type="SAM" id="Phobius"/>
    </source>
</evidence>
<dbReference type="Proteomes" id="UP001597083">
    <property type="component" value="Unassembled WGS sequence"/>
</dbReference>
<protein>
    <submittedName>
        <fullName evidence="2">Uncharacterized protein</fullName>
    </submittedName>
</protein>
<feature type="non-terminal residue" evidence="2">
    <location>
        <position position="1"/>
    </location>
</feature>
<dbReference type="EMBL" id="JBHTIR010002409">
    <property type="protein sequence ID" value="MFD0853736.1"/>
    <property type="molecule type" value="Genomic_DNA"/>
</dbReference>
<sequence>GPVSVLRGCLPAAVLMVVVLLAGLVIVLLDGSVSRPHRLSRFEQPSTITYPDDSRHYIGLLERRSLVFGRVVEHQLYVGRTPDMSYGHVVELGFTGANRPVLTGASWEQGGVRARFASGHEVFVPARYFLHGR</sequence>
<keyword evidence="1" id="KW-0812">Transmembrane</keyword>
<evidence type="ECO:0000313" key="3">
    <source>
        <dbReference type="Proteomes" id="UP001597083"/>
    </source>
</evidence>
<gene>
    <name evidence="2" type="ORF">ACFQ07_15975</name>
</gene>
<keyword evidence="1" id="KW-1133">Transmembrane helix</keyword>
<proteinExistence type="predicted"/>
<keyword evidence="1" id="KW-0472">Membrane</keyword>
<keyword evidence="3" id="KW-1185">Reference proteome</keyword>
<comment type="caution">
    <text evidence="2">The sequence shown here is derived from an EMBL/GenBank/DDBJ whole genome shotgun (WGS) entry which is preliminary data.</text>
</comment>
<reference evidence="3" key="1">
    <citation type="journal article" date="2019" name="Int. J. Syst. Evol. Microbiol.">
        <title>The Global Catalogue of Microorganisms (GCM) 10K type strain sequencing project: providing services to taxonomists for standard genome sequencing and annotation.</title>
        <authorList>
            <consortium name="The Broad Institute Genomics Platform"/>
            <consortium name="The Broad Institute Genome Sequencing Center for Infectious Disease"/>
            <person name="Wu L."/>
            <person name="Ma J."/>
        </authorList>
    </citation>
    <scope>NUCLEOTIDE SEQUENCE [LARGE SCALE GENOMIC DNA]</scope>
    <source>
        <strain evidence="3">JCM 31696</strain>
    </source>
</reference>
<accession>A0ABW3CH62</accession>
<name>A0ABW3CH62_9ACTN</name>